<dbReference type="PROSITE" id="PS00108">
    <property type="entry name" value="PROTEIN_KINASE_ST"/>
    <property type="match status" value="1"/>
</dbReference>
<dbReference type="InterPro" id="IPR051138">
    <property type="entry name" value="PIM_Ser/Thr_kinase"/>
</dbReference>
<feature type="non-terminal residue" evidence="11">
    <location>
        <position position="1"/>
    </location>
</feature>
<comment type="catalytic activity">
    <reaction evidence="9">
        <text>L-seryl-[protein] + ATP = O-phospho-L-seryl-[protein] + ADP + H(+)</text>
        <dbReference type="Rhea" id="RHEA:17989"/>
        <dbReference type="Rhea" id="RHEA-COMP:9863"/>
        <dbReference type="Rhea" id="RHEA-COMP:11604"/>
        <dbReference type="ChEBI" id="CHEBI:15378"/>
        <dbReference type="ChEBI" id="CHEBI:29999"/>
        <dbReference type="ChEBI" id="CHEBI:30616"/>
        <dbReference type="ChEBI" id="CHEBI:83421"/>
        <dbReference type="ChEBI" id="CHEBI:456216"/>
        <dbReference type="EC" id="2.7.11.1"/>
    </reaction>
</comment>
<sequence>GLQVAIKRVSQHRIAEWARLRKGTLVPLELALPQRVSCHGSRGVVRLLDWFELPDSFALVMECLERCQDLWYFLEERGFLPERVAQGLFGQVLEAVRLCTSRGVLHHDIKAENILVDLATGEAKLIDFGCGTILKDTLYTQMSG</sequence>
<proteinExistence type="inferred from homology"/>
<dbReference type="Pfam" id="PF00069">
    <property type="entry name" value="Pkinase"/>
    <property type="match status" value="1"/>
</dbReference>
<evidence type="ECO:0000259" key="10">
    <source>
        <dbReference type="PROSITE" id="PS50011"/>
    </source>
</evidence>
<dbReference type="PANTHER" id="PTHR22984:SF23">
    <property type="entry name" value="SERINE_THREONINE-PROTEIN KINASE PIM-2"/>
    <property type="match status" value="1"/>
</dbReference>
<dbReference type="InterPro" id="IPR008271">
    <property type="entry name" value="Ser/Thr_kinase_AS"/>
</dbReference>
<feature type="non-terminal residue" evidence="11">
    <location>
        <position position="144"/>
    </location>
</feature>
<dbReference type="SUPFAM" id="SSF56112">
    <property type="entry name" value="Protein kinase-like (PK-like)"/>
    <property type="match status" value="1"/>
</dbReference>
<dbReference type="PANTHER" id="PTHR22984">
    <property type="entry name" value="SERINE/THREONINE-PROTEIN KINASE PIM"/>
    <property type="match status" value="1"/>
</dbReference>
<dbReference type="PROSITE" id="PS50011">
    <property type="entry name" value="PROTEIN_KINASE_DOM"/>
    <property type="match status" value="1"/>
</dbReference>
<feature type="domain" description="Protein kinase" evidence="10">
    <location>
        <begin position="1"/>
        <end position="144"/>
    </location>
</feature>
<keyword evidence="6 11" id="KW-0418">Kinase</keyword>
<dbReference type="GO" id="GO:0005524">
    <property type="term" value="F:ATP binding"/>
    <property type="evidence" value="ECO:0007669"/>
    <property type="project" value="UniProtKB-KW"/>
</dbReference>
<dbReference type="Gene3D" id="1.10.510.10">
    <property type="entry name" value="Transferase(Phosphotransferase) domain 1"/>
    <property type="match status" value="1"/>
</dbReference>
<accession>A0AA97NBZ4</accession>
<dbReference type="EC" id="2.7.11.1" evidence="2"/>
<keyword evidence="7" id="KW-0067">ATP-binding</keyword>
<reference evidence="11" key="1">
    <citation type="submission" date="2022-12" db="EMBL/GenBank/DDBJ databases">
        <title>Bird 10,000 Genomes (B10K) Project - Family phase.</title>
        <authorList>
            <person name="Zhang G."/>
        </authorList>
    </citation>
    <scope>NUCLEOTIDE SEQUENCE</scope>
    <source>
        <strain evidence="11">B10K-CU-030-46</strain>
        <tissue evidence="11">Muscle</tissue>
    </source>
</reference>
<keyword evidence="3" id="KW-0723">Serine/threonine-protein kinase</keyword>
<comment type="caution">
    <text evidence="11">The sequence shown here is derived from an EMBL/GenBank/DDBJ whole genome shotgun (WGS) entry which is preliminary data.</text>
</comment>
<dbReference type="InterPro" id="IPR011009">
    <property type="entry name" value="Kinase-like_dom_sf"/>
</dbReference>
<dbReference type="AlphaFoldDB" id="A0AA97NBZ4"/>
<evidence type="ECO:0000256" key="9">
    <source>
        <dbReference type="ARBA" id="ARBA00048679"/>
    </source>
</evidence>
<evidence type="ECO:0000313" key="12">
    <source>
        <dbReference type="Proteomes" id="UP000521578"/>
    </source>
</evidence>
<name>A0AA97NBZ4_9PASS</name>
<evidence type="ECO:0000256" key="3">
    <source>
        <dbReference type="ARBA" id="ARBA00022527"/>
    </source>
</evidence>
<evidence type="ECO:0000313" key="11">
    <source>
        <dbReference type="EMBL" id="NXF00408.1"/>
    </source>
</evidence>
<dbReference type="GO" id="GO:0005737">
    <property type="term" value="C:cytoplasm"/>
    <property type="evidence" value="ECO:0007669"/>
    <property type="project" value="TreeGrafter"/>
</dbReference>
<evidence type="ECO:0000256" key="1">
    <source>
        <dbReference type="ARBA" id="ARBA00005505"/>
    </source>
</evidence>
<evidence type="ECO:0000256" key="6">
    <source>
        <dbReference type="ARBA" id="ARBA00022777"/>
    </source>
</evidence>
<evidence type="ECO:0000256" key="5">
    <source>
        <dbReference type="ARBA" id="ARBA00022741"/>
    </source>
</evidence>
<evidence type="ECO:0000256" key="4">
    <source>
        <dbReference type="ARBA" id="ARBA00022679"/>
    </source>
</evidence>
<evidence type="ECO:0000256" key="2">
    <source>
        <dbReference type="ARBA" id="ARBA00012513"/>
    </source>
</evidence>
<evidence type="ECO:0000256" key="7">
    <source>
        <dbReference type="ARBA" id="ARBA00022840"/>
    </source>
</evidence>
<dbReference type="EMBL" id="VWPS01002315">
    <property type="protein sequence ID" value="NXF00408.1"/>
    <property type="molecule type" value="Genomic_DNA"/>
</dbReference>
<protein>
    <recommendedName>
        <fullName evidence="2">non-specific serine/threonine protein kinase</fullName>
        <ecNumber evidence="2">2.7.11.1</ecNumber>
    </recommendedName>
</protein>
<dbReference type="InterPro" id="IPR000719">
    <property type="entry name" value="Prot_kinase_dom"/>
</dbReference>
<evidence type="ECO:0000256" key="8">
    <source>
        <dbReference type="ARBA" id="ARBA00047899"/>
    </source>
</evidence>
<comment type="catalytic activity">
    <reaction evidence="8">
        <text>L-threonyl-[protein] + ATP = O-phospho-L-threonyl-[protein] + ADP + H(+)</text>
        <dbReference type="Rhea" id="RHEA:46608"/>
        <dbReference type="Rhea" id="RHEA-COMP:11060"/>
        <dbReference type="Rhea" id="RHEA-COMP:11605"/>
        <dbReference type="ChEBI" id="CHEBI:15378"/>
        <dbReference type="ChEBI" id="CHEBI:30013"/>
        <dbReference type="ChEBI" id="CHEBI:30616"/>
        <dbReference type="ChEBI" id="CHEBI:61977"/>
        <dbReference type="ChEBI" id="CHEBI:456216"/>
        <dbReference type="EC" id="2.7.11.1"/>
    </reaction>
</comment>
<keyword evidence="12" id="KW-1185">Reference proteome</keyword>
<dbReference type="Proteomes" id="UP000521578">
    <property type="component" value="Unassembled WGS sequence"/>
</dbReference>
<keyword evidence="4" id="KW-0808">Transferase</keyword>
<dbReference type="GO" id="GO:0004674">
    <property type="term" value="F:protein serine/threonine kinase activity"/>
    <property type="evidence" value="ECO:0007669"/>
    <property type="project" value="UniProtKB-KW"/>
</dbReference>
<organism evidence="11">
    <name type="scientific">Menura novaehollandiae</name>
    <name type="common">superb lyrebird</name>
    <dbReference type="NCBI Taxonomy" id="47692"/>
    <lineage>
        <taxon>Eukaryota</taxon>
        <taxon>Metazoa</taxon>
        <taxon>Chordata</taxon>
        <taxon>Craniata</taxon>
        <taxon>Vertebrata</taxon>
        <taxon>Euteleostomi</taxon>
        <taxon>Archelosauria</taxon>
        <taxon>Archosauria</taxon>
        <taxon>Dinosauria</taxon>
        <taxon>Saurischia</taxon>
        <taxon>Theropoda</taxon>
        <taxon>Coelurosauria</taxon>
        <taxon>Aves</taxon>
        <taxon>Neognathae</taxon>
        <taxon>Neoaves</taxon>
        <taxon>Telluraves</taxon>
        <taxon>Australaves</taxon>
        <taxon>Passeriformes</taxon>
        <taxon>Menuridae</taxon>
        <taxon>Menura</taxon>
    </lineage>
</organism>
<dbReference type="Gene3D" id="3.30.200.20">
    <property type="entry name" value="Phosphorylase Kinase, domain 1"/>
    <property type="match status" value="1"/>
</dbReference>
<comment type="similarity">
    <text evidence="1">Belongs to the protein kinase superfamily. CAMK Ser/Thr protein kinase family. PIM subfamily.</text>
</comment>
<gene>
    <name evidence="11" type="primary">Pim1_8</name>
    <name evidence="11" type="ORF">MENNOV_R04532</name>
</gene>
<dbReference type="SMART" id="SM00220">
    <property type="entry name" value="S_TKc"/>
    <property type="match status" value="1"/>
</dbReference>
<keyword evidence="5" id="KW-0547">Nucleotide-binding</keyword>